<dbReference type="EMBL" id="CAADRA010002084">
    <property type="protein sequence ID" value="VFT82650.1"/>
    <property type="molecule type" value="Genomic_DNA"/>
</dbReference>
<dbReference type="Proteomes" id="UP000332933">
    <property type="component" value="Unassembled WGS sequence"/>
</dbReference>
<accession>A0A485KHD9</accession>
<feature type="chain" id="PRO_5036116045" evidence="1">
    <location>
        <begin position="20"/>
        <end position="235"/>
    </location>
</feature>
<name>A0A485KHD9_9STRA</name>
<gene>
    <name evidence="3" type="primary">Aste57867_5604</name>
    <name evidence="2" type="ORF">As57867_005591</name>
    <name evidence="3" type="ORF">ASTE57867_5604</name>
</gene>
<reference evidence="2" key="2">
    <citation type="submission" date="2019-06" db="EMBL/GenBank/DDBJ databases">
        <title>Genomics analysis of Aphanomyces spp. identifies a new class of oomycete effector associated with host adaptation.</title>
        <authorList>
            <person name="Gaulin E."/>
        </authorList>
    </citation>
    <scope>NUCLEOTIDE SEQUENCE</scope>
    <source>
        <strain evidence="2">CBS 578.67</strain>
    </source>
</reference>
<feature type="signal peptide" evidence="1">
    <location>
        <begin position="1"/>
        <end position="19"/>
    </location>
</feature>
<evidence type="ECO:0000256" key="1">
    <source>
        <dbReference type="SAM" id="SignalP"/>
    </source>
</evidence>
<evidence type="ECO:0000313" key="4">
    <source>
        <dbReference type="Proteomes" id="UP000332933"/>
    </source>
</evidence>
<dbReference type="AlphaFoldDB" id="A0A485KHD9"/>
<evidence type="ECO:0000313" key="3">
    <source>
        <dbReference type="EMBL" id="VFT82650.1"/>
    </source>
</evidence>
<keyword evidence="4" id="KW-1185">Reference proteome</keyword>
<dbReference type="EMBL" id="VJMH01002082">
    <property type="protein sequence ID" value="KAF0710153.1"/>
    <property type="molecule type" value="Genomic_DNA"/>
</dbReference>
<evidence type="ECO:0000313" key="2">
    <source>
        <dbReference type="EMBL" id="KAF0710153.1"/>
    </source>
</evidence>
<sequence>MDECFVHGIVLAVCALVLRLRFNSDHNIGIQVVECPDEIGVDNIAAYDATYCDHHDGRRHVQGCLSISAPSLLASRRFVGPFDTVHGLRGTWFDPQDAAQTTHTFVLARSNAVPSPSPIAMLPSCLASMPLSGVPYHSHMTCPPHRPLPHGPHPRTLSAPDVPRHRLMDAVADRVDNVVPWQRRPSDRVCVLCHAHVAPPAGLVAPHGRRHDDDLARVSGRVDYELEAVDRPAII</sequence>
<organism evidence="3 4">
    <name type="scientific">Aphanomyces stellatus</name>
    <dbReference type="NCBI Taxonomy" id="120398"/>
    <lineage>
        <taxon>Eukaryota</taxon>
        <taxon>Sar</taxon>
        <taxon>Stramenopiles</taxon>
        <taxon>Oomycota</taxon>
        <taxon>Saprolegniomycetes</taxon>
        <taxon>Saprolegniales</taxon>
        <taxon>Verrucalvaceae</taxon>
        <taxon>Aphanomyces</taxon>
    </lineage>
</organism>
<protein>
    <submittedName>
        <fullName evidence="3">Aste57867_5604 protein</fullName>
    </submittedName>
</protein>
<reference evidence="3 4" key="1">
    <citation type="submission" date="2019-03" db="EMBL/GenBank/DDBJ databases">
        <authorList>
            <person name="Gaulin E."/>
            <person name="Dumas B."/>
        </authorList>
    </citation>
    <scope>NUCLEOTIDE SEQUENCE [LARGE SCALE GENOMIC DNA]</scope>
    <source>
        <strain evidence="3">CBS 568.67</strain>
    </source>
</reference>
<keyword evidence="1" id="KW-0732">Signal</keyword>
<proteinExistence type="predicted"/>